<dbReference type="SUPFAM" id="SSF56281">
    <property type="entry name" value="Metallo-hydrolase/oxidoreductase"/>
    <property type="match status" value="1"/>
</dbReference>
<dbReference type="Proteomes" id="UP001332931">
    <property type="component" value="Unassembled WGS sequence"/>
</dbReference>
<keyword evidence="2" id="KW-1185">Reference proteome</keyword>
<gene>
    <name evidence="1" type="ORF">VXJ25_00005</name>
</gene>
<dbReference type="EMBL" id="JAZGJQ010000001">
    <property type="protein sequence ID" value="MEE6146381.1"/>
    <property type="molecule type" value="Genomic_DNA"/>
</dbReference>
<dbReference type="PANTHER" id="PTHR43546">
    <property type="entry name" value="UPF0173 METAL-DEPENDENT HYDROLASE MJ1163-RELATED"/>
    <property type="match status" value="1"/>
</dbReference>
<comment type="caution">
    <text evidence="1">The sequence shown here is derived from an EMBL/GenBank/DDBJ whole genome shotgun (WGS) entry which is preliminary data.</text>
</comment>
<dbReference type="Pfam" id="PF13483">
    <property type="entry name" value="Lactamase_B_3"/>
    <property type="match status" value="1"/>
</dbReference>
<dbReference type="Gene3D" id="3.60.15.10">
    <property type="entry name" value="Ribonuclease Z/Hydroxyacylglutathione hydrolase-like"/>
    <property type="match status" value="1"/>
</dbReference>
<dbReference type="InterPro" id="IPR036866">
    <property type="entry name" value="RibonucZ/Hydroxyglut_hydro"/>
</dbReference>
<protein>
    <submittedName>
        <fullName evidence="1">MBL fold metallo-hydrolase</fullName>
    </submittedName>
</protein>
<evidence type="ECO:0000313" key="1">
    <source>
        <dbReference type="EMBL" id="MEE6146381.1"/>
    </source>
</evidence>
<dbReference type="PANTHER" id="PTHR43546:SF3">
    <property type="entry name" value="UPF0173 METAL-DEPENDENT HYDROLASE MJ1163"/>
    <property type="match status" value="1"/>
</dbReference>
<sequence>MAELLYQGHGSLRLTSAAGTVVYVDPYMDPTGAKGTSTYGVSADLILVTHQHYDHTATDLPARKPGCVVWENFDLHPRRGEYLRRSLADVTVQATVAFNENHPIDECVGYLVWMDGVLVYCAGDTSETRQMSLTLSGMGIDYALLPGDGIYNMDVAGAAACARVIGAKHNIPIHLKPVVPYGEEQAEKFARLAPNPLLLRPGESLSLEGSGARP</sequence>
<reference evidence="1 2" key="1">
    <citation type="submission" date="2024-01" db="EMBL/GenBank/DDBJ databases">
        <title>Description of Olsenella sp. nov., isolated from pig feces.</title>
        <authorList>
            <person name="Chang Y.-H."/>
        </authorList>
    </citation>
    <scope>NUCLEOTIDE SEQUENCE [LARGE SCALE GENOMIC DNA]</scope>
    <source>
        <strain evidence="1 2">YH-ols2223</strain>
    </source>
</reference>
<dbReference type="RefSeq" id="WP_330957148.1">
    <property type="nucleotide sequence ID" value="NZ_JAZGJQ010000001.1"/>
</dbReference>
<dbReference type="InterPro" id="IPR050114">
    <property type="entry name" value="UPF0173_UPF0282_UlaG_hydrolase"/>
</dbReference>
<name>A0ABU7R720_9ACTN</name>
<evidence type="ECO:0000313" key="2">
    <source>
        <dbReference type="Proteomes" id="UP001332931"/>
    </source>
</evidence>
<organism evidence="1 2">
    <name type="scientific">Olsenella absiana</name>
    <dbReference type="NCBI Taxonomy" id="3115222"/>
    <lineage>
        <taxon>Bacteria</taxon>
        <taxon>Bacillati</taxon>
        <taxon>Actinomycetota</taxon>
        <taxon>Coriobacteriia</taxon>
        <taxon>Coriobacteriales</taxon>
        <taxon>Atopobiaceae</taxon>
        <taxon>Olsenella</taxon>
    </lineage>
</organism>
<proteinExistence type="predicted"/>
<accession>A0ABU7R720</accession>